<feature type="compositionally biased region" description="Pro residues" evidence="1">
    <location>
        <begin position="388"/>
        <end position="408"/>
    </location>
</feature>
<evidence type="ECO:0000256" key="1">
    <source>
        <dbReference type="SAM" id="MobiDB-lite"/>
    </source>
</evidence>
<dbReference type="InterPro" id="IPR008752">
    <property type="entry name" value="Peptidase_M11"/>
</dbReference>
<feature type="region of interest" description="Disordered" evidence="1">
    <location>
        <begin position="185"/>
        <end position="417"/>
    </location>
</feature>
<dbReference type="Proteomes" id="UP000747399">
    <property type="component" value="Unassembled WGS sequence"/>
</dbReference>
<protein>
    <recommendedName>
        <fullName evidence="2">Peptidase M11 gametolysin domain-containing protein</fullName>
    </recommendedName>
</protein>
<feature type="compositionally biased region" description="Pro residues" evidence="1">
    <location>
        <begin position="262"/>
        <end position="381"/>
    </location>
</feature>
<proteinExistence type="predicted"/>
<dbReference type="AlphaFoldDB" id="A0A8J4AZL6"/>
<dbReference type="Pfam" id="PF05548">
    <property type="entry name" value="Peptidase_M11"/>
    <property type="match status" value="1"/>
</dbReference>
<evidence type="ECO:0000313" key="4">
    <source>
        <dbReference type="Proteomes" id="UP000747399"/>
    </source>
</evidence>
<feature type="compositionally biased region" description="Low complexity" evidence="1">
    <location>
        <begin position="251"/>
        <end position="261"/>
    </location>
</feature>
<keyword evidence="4" id="KW-1185">Reference proteome</keyword>
<organism evidence="3 4">
    <name type="scientific">Volvox africanus</name>
    <dbReference type="NCBI Taxonomy" id="51714"/>
    <lineage>
        <taxon>Eukaryota</taxon>
        <taxon>Viridiplantae</taxon>
        <taxon>Chlorophyta</taxon>
        <taxon>core chlorophytes</taxon>
        <taxon>Chlorophyceae</taxon>
        <taxon>CS clade</taxon>
        <taxon>Chlamydomonadales</taxon>
        <taxon>Volvocaceae</taxon>
        <taxon>Volvox</taxon>
    </lineage>
</organism>
<feature type="compositionally biased region" description="Pro residues" evidence="1">
    <location>
        <begin position="195"/>
        <end position="204"/>
    </location>
</feature>
<name>A0A8J4AZL6_9CHLO</name>
<reference evidence="3" key="1">
    <citation type="journal article" date="2021" name="Proc. Natl. Acad. Sci. U.S.A.">
        <title>Three genomes in the algal genus Volvox reveal the fate of a haploid sex-determining region after a transition to homothallism.</title>
        <authorList>
            <person name="Yamamoto K."/>
            <person name="Hamaji T."/>
            <person name="Kawai-Toyooka H."/>
            <person name="Matsuzaki R."/>
            <person name="Takahashi F."/>
            <person name="Nishimura Y."/>
            <person name="Kawachi M."/>
            <person name="Noguchi H."/>
            <person name="Minakuchi Y."/>
            <person name="Umen J.G."/>
            <person name="Toyoda A."/>
            <person name="Nozaki H."/>
        </authorList>
    </citation>
    <scope>NUCLEOTIDE SEQUENCE</scope>
    <source>
        <strain evidence="3">NIES-3780</strain>
    </source>
</reference>
<gene>
    <name evidence="3" type="ORF">Vafri_7033</name>
</gene>
<evidence type="ECO:0000259" key="2">
    <source>
        <dbReference type="Pfam" id="PF05548"/>
    </source>
</evidence>
<feature type="domain" description="Peptidase M11 gametolysin" evidence="2">
    <location>
        <begin position="1"/>
        <end position="129"/>
    </location>
</feature>
<feature type="compositionally biased region" description="Pro residues" evidence="1">
    <location>
        <begin position="216"/>
        <end position="234"/>
    </location>
</feature>
<dbReference type="PANTHER" id="PTHR24216:SF65">
    <property type="entry name" value="PAXILLIN-LIKE PROTEIN 1"/>
    <property type="match status" value="1"/>
</dbReference>
<feature type="compositionally biased region" description="Low complexity" evidence="1">
    <location>
        <begin position="235"/>
        <end position="244"/>
    </location>
</feature>
<comment type="caution">
    <text evidence="3">The sequence shown here is derived from an EMBL/GenBank/DDBJ whole genome shotgun (WGS) entry which is preliminary data.</text>
</comment>
<evidence type="ECO:0000313" key="3">
    <source>
        <dbReference type="EMBL" id="GIL50960.1"/>
    </source>
</evidence>
<dbReference type="PANTHER" id="PTHR24216">
    <property type="entry name" value="PAXILLIN-RELATED"/>
    <property type="match status" value="1"/>
</dbReference>
<dbReference type="EMBL" id="BNCO01000010">
    <property type="protein sequence ID" value="GIL50960.1"/>
    <property type="molecule type" value="Genomic_DNA"/>
</dbReference>
<accession>A0A8J4AZL6</accession>
<sequence length="652" mass="70182">MQELLHTFGLYHGWKDGSEYEDLSTSMGSGNSCPSAPELWRLGWATPLAQLNSTTFPAGVYTNFTLPATYLGPKGIMIKIQPNWLTNTYKKNLYLALRVGRAGDRDLVDVYNEKISIHEVNKDIDNSFVAAGDPIVNLRWVINPLSSVTLFNYNLHILTGPLVSGSTAMIIKLCRFTTGPNDCFDQLESSGAEGTPPPAAPPVGEPNGVKPSPIDNSPPPPRTSPLLPPRPPPTLFQQPPASFTSPPPSSLQPSPQSLTTLPYPPPPSPPSSPQPTPLPPPAPSPSPPLSPLAPPLPPPPPPSPSLPPPSPSPLPPSPQPTPLPPPPPPPSPSPPPPPSPLPPPPPPSPSLPPPPPSPLPPSPRLPPLPPPPLPRPPPLPASPLLSNSPPPSPRPPTPSPQRSSPPPTVVAGITNPSGCGDPFGYNYRKIAYYNPNEGDRVYTLYDIFPKGCLNDWVTAKSICEMDNLELAPQGEAESLDVVRHLCTLRRYTCWMDGSPYQPSMCYLTSQEGNVLLQPCGQALRFVCREKDPLAAVGMVSPPSPPLAVTEGVLTLIKDGYEYHMYDTHALLMETYSGASSFCHNLGTGWDLVPHWDPKAYEAVMQLCAYMHFTCWLKKQDLNSPTCPLMAADGSLQMQGCQQYVRFVCTKAL</sequence>
<dbReference type="PRINTS" id="PR01217">
    <property type="entry name" value="PRICHEXTENSN"/>
</dbReference>